<comment type="similarity">
    <text evidence="7">Belongs to the binding-protein-dependent transport system permease family.</text>
</comment>
<evidence type="ECO:0000259" key="9">
    <source>
        <dbReference type="PROSITE" id="PS50928"/>
    </source>
</evidence>
<comment type="subcellular location">
    <subcellularLocation>
        <location evidence="1 7">Cell membrane</location>
        <topology evidence="1 7">Multi-pass membrane protein</topology>
    </subcellularLocation>
</comment>
<feature type="transmembrane region" description="Helical" evidence="7">
    <location>
        <begin position="235"/>
        <end position="256"/>
    </location>
</feature>
<evidence type="ECO:0000256" key="5">
    <source>
        <dbReference type="ARBA" id="ARBA00022989"/>
    </source>
</evidence>
<organism evidence="10 11">
    <name type="scientific">Pararobbsia alpina</name>
    <dbReference type="NCBI Taxonomy" id="621374"/>
    <lineage>
        <taxon>Bacteria</taxon>
        <taxon>Pseudomonadati</taxon>
        <taxon>Pseudomonadota</taxon>
        <taxon>Betaproteobacteria</taxon>
        <taxon>Burkholderiales</taxon>
        <taxon>Burkholderiaceae</taxon>
        <taxon>Pararobbsia</taxon>
    </lineage>
</organism>
<feature type="domain" description="ABC transmembrane type-1" evidence="9">
    <location>
        <begin position="90"/>
        <end position="304"/>
    </location>
</feature>
<evidence type="ECO:0000256" key="6">
    <source>
        <dbReference type="ARBA" id="ARBA00023136"/>
    </source>
</evidence>
<dbReference type="InterPro" id="IPR035906">
    <property type="entry name" value="MetI-like_sf"/>
</dbReference>
<evidence type="ECO:0000313" key="10">
    <source>
        <dbReference type="EMBL" id="CAB3792389.1"/>
    </source>
</evidence>
<dbReference type="GO" id="GO:0005886">
    <property type="term" value="C:plasma membrane"/>
    <property type="evidence" value="ECO:0007669"/>
    <property type="project" value="UniProtKB-SubCell"/>
</dbReference>
<reference evidence="10 11" key="1">
    <citation type="submission" date="2020-04" db="EMBL/GenBank/DDBJ databases">
        <authorList>
            <person name="De Canck E."/>
        </authorList>
    </citation>
    <scope>NUCLEOTIDE SEQUENCE [LARGE SCALE GENOMIC DNA]</scope>
    <source>
        <strain evidence="10 11">LMG 28138</strain>
    </source>
</reference>
<feature type="compositionally biased region" description="Polar residues" evidence="8">
    <location>
        <begin position="1"/>
        <end position="12"/>
    </location>
</feature>
<feature type="transmembrane region" description="Helical" evidence="7">
    <location>
        <begin position="96"/>
        <end position="115"/>
    </location>
</feature>
<accession>A0A6S7B975</accession>
<feature type="transmembrane region" description="Helical" evidence="7">
    <location>
        <begin position="34"/>
        <end position="61"/>
    </location>
</feature>
<evidence type="ECO:0000256" key="1">
    <source>
        <dbReference type="ARBA" id="ARBA00004651"/>
    </source>
</evidence>
<keyword evidence="2 7" id="KW-0813">Transport</keyword>
<keyword evidence="11" id="KW-1185">Reference proteome</keyword>
<name>A0A6S7B975_9BURK</name>
<dbReference type="PANTHER" id="PTHR30193">
    <property type="entry name" value="ABC TRANSPORTER PERMEASE PROTEIN"/>
    <property type="match status" value="1"/>
</dbReference>
<keyword evidence="3" id="KW-1003">Cell membrane</keyword>
<keyword evidence="5 7" id="KW-1133">Transmembrane helix</keyword>
<evidence type="ECO:0000313" key="11">
    <source>
        <dbReference type="Proteomes" id="UP000494115"/>
    </source>
</evidence>
<dbReference type="CDD" id="cd06261">
    <property type="entry name" value="TM_PBP2"/>
    <property type="match status" value="1"/>
</dbReference>
<keyword evidence="6 7" id="KW-0472">Membrane</keyword>
<dbReference type="Pfam" id="PF00528">
    <property type="entry name" value="BPD_transp_1"/>
    <property type="match status" value="1"/>
</dbReference>
<dbReference type="Proteomes" id="UP000494115">
    <property type="component" value="Unassembled WGS sequence"/>
</dbReference>
<dbReference type="Gene3D" id="1.10.3720.10">
    <property type="entry name" value="MetI-like"/>
    <property type="match status" value="1"/>
</dbReference>
<protein>
    <submittedName>
        <fullName evidence="10">Lactose transport system permease protein LacF</fullName>
    </submittedName>
</protein>
<dbReference type="AlphaFoldDB" id="A0A6S7B975"/>
<gene>
    <name evidence="10" type="primary">lacF_3</name>
    <name evidence="10" type="ORF">LMG28138_03337</name>
</gene>
<evidence type="ECO:0000256" key="3">
    <source>
        <dbReference type="ARBA" id="ARBA00022475"/>
    </source>
</evidence>
<feature type="region of interest" description="Disordered" evidence="8">
    <location>
        <begin position="1"/>
        <end position="26"/>
    </location>
</feature>
<evidence type="ECO:0000256" key="7">
    <source>
        <dbReference type="RuleBase" id="RU363032"/>
    </source>
</evidence>
<feature type="transmembrane region" description="Helical" evidence="7">
    <location>
        <begin position="127"/>
        <end position="148"/>
    </location>
</feature>
<keyword evidence="4 7" id="KW-0812">Transmembrane</keyword>
<dbReference type="InterPro" id="IPR051393">
    <property type="entry name" value="ABC_transporter_permease"/>
</dbReference>
<dbReference type="InterPro" id="IPR000515">
    <property type="entry name" value="MetI-like"/>
</dbReference>
<dbReference type="SUPFAM" id="SSF161098">
    <property type="entry name" value="MetI-like"/>
    <property type="match status" value="1"/>
</dbReference>
<dbReference type="EMBL" id="CADIKM010000015">
    <property type="protein sequence ID" value="CAB3792389.1"/>
    <property type="molecule type" value="Genomic_DNA"/>
</dbReference>
<dbReference type="PANTHER" id="PTHR30193:SF37">
    <property type="entry name" value="INNER MEMBRANE ABC TRANSPORTER PERMEASE PROTEIN YCJO"/>
    <property type="match status" value="1"/>
</dbReference>
<feature type="transmembrane region" description="Helical" evidence="7">
    <location>
        <begin position="178"/>
        <end position="200"/>
    </location>
</feature>
<evidence type="ECO:0000256" key="4">
    <source>
        <dbReference type="ARBA" id="ARBA00022692"/>
    </source>
</evidence>
<sequence length="313" mass="35546">MGVLFGSQSTTPALRRRVPKPGSPGGRDRNRAGYWFVLPCVVFTVVFFLVPLVMTLGMSLYNWPLMGVARFAGFRNYLDLLQDASFWAALWFTTEYTLFVTPAIFVVAFVLAMLVNRARRFVGLFRTAFFLPVVIGLTTASLLWVWMYNDQVGIFSAMLMQLGIIDEPVQWFGDTNSALWSLIVMILWKASGFTMVILLVGMQAIPQDLYDAARIDGARWWAQQRYITVPLMRRTFALALIMAVIGSYLAFEQFYVMTRGGPMNTTITVVHWIYRASFTYFKLGYGAAMSVVLLIVLLLLSVIQMILLRDDHE</sequence>
<evidence type="ECO:0000256" key="2">
    <source>
        <dbReference type="ARBA" id="ARBA00022448"/>
    </source>
</evidence>
<evidence type="ECO:0000256" key="8">
    <source>
        <dbReference type="SAM" id="MobiDB-lite"/>
    </source>
</evidence>
<feature type="transmembrane region" description="Helical" evidence="7">
    <location>
        <begin position="285"/>
        <end position="308"/>
    </location>
</feature>
<dbReference type="GO" id="GO:0055085">
    <property type="term" value="P:transmembrane transport"/>
    <property type="evidence" value="ECO:0007669"/>
    <property type="project" value="InterPro"/>
</dbReference>
<proteinExistence type="inferred from homology"/>
<dbReference type="PROSITE" id="PS50928">
    <property type="entry name" value="ABC_TM1"/>
    <property type="match status" value="1"/>
</dbReference>
<dbReference type="RefSeq" id="WP_175105860.1">
    <property type="nucleotide sequence ID" value="NZ_CADIKM010000015.1"/>
</dbReference>